<gene>
    <name evidence="3" type="ORF">AB5J58_23870</name>
</gene>
<dbReference type="Gene3D" id="1.10.10.10">
    <property type="entry name" value="Winged helix-like DNA-binding domain superfamily/Winged helix DNA-binding domain"/>
    <property type="match status" value="1"/>
</dbReference>
<dbReference type="InterPro" id="IPR039420">
    <property type="entry name" value="WalR-like"/>
</dbReference>
<accession>A0AB39MAE9</accession>
<feature type="domain" description="HTH luxR-type" evidence="2">
    <location>
        <begin position="50"/>
        <end position="101"/>
    </location>
</feature>
<dbReference type="EMBL" id="CP163431">
    <property type="protein sequence ID" value="XDQ02999.1"/>
    <property type="molecule type" value="Genomic_DNA"/>
</dbReference>
<dbReference type="CDD" id="cd06170">
    <property type="entry name" value="LuxR_C_like"/>
    <property type="match status" value="1"/>
</dbReference>
<dbReference type="SMART" id="SM00421">
    <property type="entry name" value="HTH_LUXR"/>
    <property type="match status" value="1"/>
</dbReference>
<dbReference type="Pfam" id="PF00196">
    <property type="entry name" value="GerE"/>
    <property type="match status" value="1"/>
</dbReference>
<proteinExistence type="predicted"/>
<dbReference type="SUPFAM" id="SSF46894">
    <property type="entry name" value="C-terminal effector domain of the bipartite response regulators"/>
    <property type="match status" value="1"/>
</dbReference>
<dbReference type="GO" id="GO:0003677">
    <property type="term" value="F:DNA binding"/>
    <property type="evidence" value="ECO:0007669"/>
    <property type="project" value="UniProtKB-KW"/>
</dbReference>
<evidence type="ECO:0000313" key="3">
    <source>
        <dbReference type="EMBL" id="XDQ02999.1"/>
    </source>
</evidence>
<dbReference type="PANTHER" id="PTHR43214">
    <property type="entry name" value="TWO-COMPONENT RESPONSE REGULATOR"/>
    <property type="match status" value="1"/>
</dbReference>
<organism evidence="3">
    <name type="scientific">Streptomyces sp. R08</name>
    <dbReference type="NCBI Taxonomy" id="3238624"/>
    <lineage>
        <taxon>Bacteria</taxon>
        <taxon>Bacillati</taxon>
        <taxon>Actinomycetota</taxon>
        <taxon>Actinomycetes</taxon>
        <taxon>Kitasatosporales</taxon>
        <taxon>Streptomycetaceae</taxon>
        <taxon>Streptomyces</taxon>
    </lineage>
</organism>
<keyword evidence="1" id="KW-0238">DNA-binding</keyword>
<dbReference type="AlphaFoldDB" id="A0AB39MAE9"/>
<sequence>MPGDGIPTVDEIAWQSPRTRAVMLTADGLRPGSDRHPSPAHPRRIADPIPAERDVLRLLGTGPSNTEIATQLHLNTGTVKAHISILTPTNCTNQVQAAVLAQEAGPLD</sequence>
<dbReference type="InterPro" id="IPR036388">
    <property type="entry name" value="WH-like_DNA-bd_sf"/>
</dbReference>
<protein>
    <submittedName>
        <fullName evidence="3">Response regulator transcription factor</fullName>
    </submittedName>
</protein>
<dbReference type="InterPro" id="IPR000792">
    <property type="entry name" value="Tscrpt_reg_LuxR_C"/>
</dbReference>
<dbReference type="InterPro" id="IPR016032">
    <property type="entry name" value="Sig_transdc_resp-reg_C-effctor"/>
</dbReference>
<dbReference type="RefSeq" id="WP_369189022.1">
    <property type="nucleotide sequence ID" value="NZ_CP163431.1"/>
</dbReference>
<name>A0AB39MAE9_9ACTN</name>
<dbReference type="GO" id="GO:0006355">
    <property type="term" value="P:regulation of DNA-templated transcription"/>
    <property type="evidence" value="ECO:0007669"/>
    <property type="project" value="InterPro"/>
</dbReference>
<evidence type="ECO:0000256" key="1">
    <source>
        <dbReference type="ARBA" id="ARBA00023125"/>
    </source>
</evidence>
<evidence type="ECO:0000259" key="2">
    <source>
        <dbReference type="SMART" id="SM00421"/>
    </source>
</evidence>
<reference evidence="3" key="1">
    <citation type="submission" date="2024-07" db="EMBL/GenBank/DDBJ databases">
        <authorList>
            <person name="Yu S.T."/>
        </authorList>
    </citation>
    <scope>NUCLEOTIDE SEQUENCE</scope>
    <source>
        <strain evidence="3">R08</strain>
    </source>
</reference>